<dbReference type="PROSITE" id="PS51371">
    <property type="entry name" value="CBS"/>
    <property type="match status" value="1"/>
</dbReference>
<feature type="domain" description="CBS" evidence="3">
    <location>
        <begin position="18"/>
        <end position="76"/>
    </location>
</feature>
<dbReference type="NCBIfam" id="TIGR00254">
    <property type="entry name" value="GGDEF"/>
    <property type="match status" value="1"/>
</dbReference>
<keyword evidence="1" id="KW-0129">CBS domain</keyword>
<dbReference type="EMBL" id="AP019536">
    <property type="protein sequence ID" value="BBI99029.1"/>
    <property type="molecule type" value="Genomic_DNA"/>
</dbReference>
<dbReference type="InterPro" id="IPR000644">
    <property type="entry name" value="CBS_dom"/>
</dbReference>
<dbReference type="SMART" id="SM00267">
    <property type="entry name" value="GGDEF"/>
    <property type="match status" value="1"/>
</dbReference>
<dbReference type="CDD" id="cd04598">
    <property type="entry name" value="CBS_pair_GGDEF_EAL"/>
    <property type="match status" value="1"/>
</dbReference>
<dbReference type="Pfam" id="PF00990">
    <property type="entry name" value="GGDEF"/>
    <property type="match status" value="1"/>
</dbReference>
<gene>
    <name evidence="4" type="ORF">FGKAn22_07220</name>
</gene>
<protein>
    <recommendedName>
        <fullName evidence="6">Diguanylate cyclase</fullName>
    </recommendedName>
</protein>
<dbReference type="SMART" id="SM00116">
    <property type="entry name" value="CBS"/>
    <property type="match status" value="2"/>
</dbReference>
<dbReference type="PANTHER" id="PTHR46663">
    <property type="entry name" value="DIGUANYLATE CYCLASE DGCT-RELATED"/>
    <property type="match status" value="1"/>
</dbReference>
<dbReference type="Pfam" id="PF00571">
    <property type="entry name" value="CBS"/>
    <property type="match status" value="2"/>
</dbReference>
<keyword evidence="5" id="KW-1185">Reference proteome</keyword>
<dbReference type="FunFam" id="3.30.70.270:FF:000001">
    <property type="entry name" value="Diguanylate cyclase domain protein"/>
    <property type="match status" value="1"/>
</dbReference>
<dbReference type="SUPFAM" id="SSF55073">
    <property type="entry name" value="Nucleotide cyclase"/>
    <property type="match status" value="1"/>
</dbReference>
<evidence type="ECO:0000313" key="4">
    <source>
        <dbReference type="EMBL" id="BBI99029.1"/>
    </source>
</evidence>
<dbReference type="Proteomes" id="UP001319121">
    <property type="component" value="Chromosome"/>
</dbReference>
<dbReference type="CDD" id="cd01949">
    <property type="entry name" value="GGDEF"/>
    <property type="match status" value="1"/>
</dbReference>
<evidence type="ECO:0008006" key="6">
    <source>
        <dbReference type="Google" id="ProtNLM"/>
    </source>
</evidence>
<feature type="domain" description="GGDEF" evidence="2">
    <location>
        <begin position="182"/>
        <end position="315"/>
    </location>
</feature>
<sequence>MTDSPNAPEAPDATVEHLLREVPSVHESTSCIKVLGLFHEEKKLYALPVVNDKDRPVGIIVRQDLTEFFSKQYAKELKGKKPISMLMDNKPVIVDRSTSIQDVARIILDAGIEHMVSGFIITREKRYQGMANGYDLLNEMTRMKQKYLFDLAHFDQLTGLPNRTLLLDRLNQAISASSRASRKISLLFIDLDGFKPVNDTYGHNIGDRLLKEVAERLMSCLREGDTAARLGGDEFVVMLPESDLDRALAVANRVLGTLKASYEFGKKTISDISASIGVAEFPSHADETDALLTAADSAMYVAKNGGKGKIAVFTSAE</sequence>
<dbReference type="PROSITE" id="PS50887">
    <property type="entry name" value="GGDEF"/>
    <property type="match status" value="1"/>
</dbReference>
<dbReference type="InterPro" id="IPR052163">
    <property type="entry name" value="DGC-Regulatory_Protein"/>
</dbReference>
<dbReference type="RefSeq" id="WP_212786631.1">
    <property type="nucleotide sequence ID" value="NZ_AP019536.1"/>
</dbReference>
<accession>A0AAN1T0A9</accession>
<dbReference type="KEGG" id="fku:FGKAn22_07220"/>
<evidence type="ECO:0000259" key="3">
    <source>
        <dbReference type="PROSITE" id="PS51371"/>
    </source>
</evidence>
<organism evidence="4 5">
    <name type="scientific">Ferrigenium kumadai</name>
    <dbReference type="NCBI Taxonomy" id="1682490"/>
    <lineage>
        <taxon>Bacteria</taxon>
        <taxon>Pseudomonadati</taxon>
        <taxon>Pseudomonadota</taxon>
        <taxon>Betaproteobacteria</taxon>
        <taxon>Nitrosomonadales</taxon>
        <taxon>Gallionellaceae</taxon>
        <taxon>Ferrigenium</taxon>
    </lineage>
</organism>
<name>A0AAN1T0A9_9PROT</name>
<evidence type="ECO:0000313" key="5">
    <source>
        <dbReference type="Proteomes" id="UP001319121"/>
    </source>
</evidence>
<dbReference type="AlphaFoldDB" id="A0AAN1T0A9"/>
<dbReference type="SUPFAM" id="SSF54631">
    <property type="entry name" value="CBS-domain pair"/>
    <property type="match status" value="1"/>
</dbReference>
<dbReference type="PANTHER" id="PTHR46663:SF2">
    <property type="entry name" value="GGDEF DOMAIN-CONTAINING PROTEIN"/>
    <property type="match status" value="1"/>
</dbReference>
<dbReference type="InterPro" id="IPR046342">
    <property type="entry name" value="CBS_dom_sf"/>
</dbReference>
<proteinExistence type="predicted"/>
<dbReference type="InterPro" id="IPR000160">
    <property type="entry name" value="GGDEF_dom"/>
</dbReference>
<evidence type="ECO:0000256" key="1">
    <source>
        <dbReference type="PROSITE-ProRule" id="PRU00703"/>
    </source>
</evidence>
<dbReference type="InterPro" id="IPR029787">
    <property type="entry name" value="Nucleotide_cyclase"/>
</dbReference>
<reference evidence="4 5" key="1">
    <citation type="submission" date="2019-03" db="EMBL/GenBank/DDBJ databases">
        <title>Complete genome sequence of Ferrigenium kumadai strain An22, a microaerophilic iron-oxidizing bacterium isolated from a paddy field soil.</title>
        <authorList>
            <person name="Watanabe T."/>
            <person name="Asakawa S."/>
        </authorList>
    </citation>
    <scope>NUCLEOTIDE SEQUENCE [LARGE SCALE GENOMIC DNA]</scope>
    <source>
        <strain evidence="4 5">An22</strain>
    </source>
</reference>
<dbReference type="Gene3D" id="3.30.70.270">
    <property type="match status" value="1"/>
</dbReference>
<dbReference type="Gene3D" id="3.10.580.10">
    <property type="entry name" value="CBS-domain"/>
    <property type="match status" value="1"/>
</dbReference>
<evidence type="ECO:0000259" key="2">
    <source>
        <dbReference type="PROSITE" id="PS50887"/>
    </source>
</evidence>
<dbReference type="GO" id="GO:0003824">
    <property type="term" value="F:catalytic activity"/>
    <property type="evidence" value="ECO:0007669"/>
    <property type="project" value="UniProtKB-ARBA"/>
</dbReference>
<dbReference type="InterPro" id="IPR043128">
    <property type="entry name" value="Rev_trsase/Diguanyl_cyclase"/>
</dbReference>